<dbReference type="OrthoDB" id="4358391at2759"/>
<accession>A0A1V6TNI2</accession>
<comment type="caution">
    <text evidence="1">The sequence shown here is derived from an EMBL/GenBank/DDBJ whole genome shotgun (WGS) entry which is preliminary data.</text>
</comment>
<organism evidence="1 2">
    <name type="scientific">Penicillium flavigenum</name>
    <dbReference type="NCBI Taxonomy" id="254877"/>
    <lineage>
        <taxon>Eukaryota</taxon>
        <taxon>Fungi</taxon>
        <taxon>Dikarya</taxon>
        <taxon>Ascomycota</taxon>
        <taxon>Pezizomycotina</taxon>
        <taxon>Eurotiomycetes</taxon>
        <taxon>Eurotiomycetidae</taxon>
        <taxon>Eurotiales</taxon>
        <taxon>Aspergillaceae</taxon>
        <taxon>Penicillium</taxon>
    </lineage>
</organism>
<dbReference type="EMBL" id="MLQL01000006">
    <property type="protein sequence ID" value="OQE27133.1"/>
    <property type="molecule type" value="Genomic_DNA"/>
</dbReference>
<reference evidence="2" key="1">
    <citation type="journal article" date="2017" name="Nat. Microbiol.">
        <title>Global analysis of biosynthetic gene clusters reveals vast potential of secondary metabolite production in Penicillium species.</title>
        <authorList>
            <person name="Nielsen J.C."/>
            <person name="Grijseels S."/>
            <person name="Prigent S."/>
            <person name="Ji B."/>
            <person name="Dainat J."/>
            <person name="Nielsen K.F."/>
            <person name="Frisvad J.C."/>
            <person name="Workman M."/>
            <person name="Nielsen J."/>
        </authorList>
    </citation>
    <scope>NUCLEOTIDE SEQUENCE [LARGE SCALE GENOMIC DNA]</scope>
    <source>
        <strain evidence="2">IBT 14082</strain>
    </source>
</reference>
<keyword evidence="2" id="KW-1185">Reference proteome</keyword>
<name>A0A1V6TNI2_9EURO</name>
<dbReference type="Proteomes" id="UP000191342">
    <property type="component" value="Unassembled WGS sequence"/>
</dbReference>
<protein>
    <submittedName>
        <fullName evidence="1">Uncharacterized protein</fullName>
    </submittedName>
</protein>
<evidence type="ECO:0000313" key="1">
    <source>
        <dbReference type="EMBL" id="OQE27133.1"/>
    </source>
</evidence>
<evidence type="ECO:0000313" key="2">
    <source>
        <dbReference type="Proteomes" id="UP000191342"/>
    </source>
</evidence>
<dbReference type="AlphaFoldDB" id="A0A1V6TNI2"/>
<gene>
    <name evidence="1" type="ORF">PENFLA_c006G10981</name>
</gene>
<sequence length="108" mass="11941">MNTPNTIPMDAYAGSLGGISVISGTNAVNDLLSKARDYDVDRKLLKSITEHVAVKCAKRIGKTSVRILRFMNQRQSQQLPRQGQTFVIASWSILIILQQLVSTVPIMI</sequence>
<proteinExistence type="predicted"/>